<keyword evidence="2" id="KW-1185">Reference proteome</keyword>
<organism evidence="1 2">
    <name type="scientific">Jimgerdemannia flammicorona</name>
    <dbReference type="NCBI Taxonomy" id="994334"/>
    <lineage>
        <taxon>Eukaryota</taxon>
        <taxon>Fungi</taxon>
        <taxon>Fungi incertae sedis</taxon>
        <taxon>Mucoromycota</taxon>
        <taxon>Mucoromycotina</taxon>
        <taxon>Endogonomycetes</taxon>
        <taxon>Endogonales</taxon>
        <taxon>Endogonaceae</taxon>
        <taxon>Jimgerdemannia</taxon>
    </lineage>
</organism>
<accession>A0A433D2G0</accession>
<dbReference type="OrthoDB" id="2397721at2759"/>
<dbReference type="Proteomes" id="UP000268093">
    <property type="component" value="Unassembled WGS sequence"/>
</dbReference>
<name>A0A433D2G0_9FUNG</name>
<evidence type="ECO:0000313" key="2">
    <source>
        <dbReference type="Proteomes" id="UP000268093"/>
    </source>
</evidence>
<comment type="caution">
    <text evidence="1">The sequence shown here is derived from an EMBL/GenBank/DDBJ whole genome shotgun (WGS) entry which is preliminary data.</text>
</comment>
<evidence type="ECO:0000313" key="1">
    <source>
        <dbReference type="EMBL" id="RUP45037.1"/>
    </source>
</evidence>
<reference evidence="1 2" key="1">
    <citation type="journal article" date="2018" name="New Phytol.">
        <title>Phylogenomics of Endogonaceae and evolution of mycorrhizas within Mucoromycota.</title>
        <authorList>
            <person name="Chang Y."/>
            <person name="Desiro A."/>
            <person name="Na H."/>
            <person name="Sandor L."/>
            <person name="Lipzen A."/>
            <person name="Clum A."/>
            <person name="Barry K."/>
            <person name="Grigoriev I.V."/>
            <person name="Martin F.M."/>
            <person name="Stajich J.E."/>
            <person name="Smith M.E."/>
            <person name="Bonito G."/>
            <person name="Spatafora J.W."/>
        </authorList>
    </citation>
    <scope>NUCLEOTIDE SEQUENCE [LARGE SCALE GENOMIC DNA]</scope>
    <source>
        <strain evidence="1 2">GMNB39</strain>
    </source>
</reference>
<sequence>MWDLFSSRRISCVDVCQKLTSVNIILLSNFHFGIRLIEKTPNPLTMNWPEGWYRSNVWRAVDNAFGNIPYVFVVGGEVTGIATAERKNRYRMLNNEAPMKRKIIGKKGDGFVRSVGPQVIDWAASEAGPRWEGRSGTKLLKDIFVTLARKVDFDEDKIRQLDVPGFIHAG</sequence>
<protein>
    <submittedName>
        <fullName evidence="1">Uncharacterized protein</fullName>
    </submittedName>
</protein>
<dbReference type="AlphaFoldDB" id="A0A433D2G0"/>
<proteinExistence type="predicted"/>
<gene>
    <name evidence="1" type="ORF">BC936DRAFT_148697</name>
</gene>
<dbReference type="EMBL" id="RBNI01007902">
    <property type="protein sequence ID" value="RUP45037.1"/>
    <property type="molecule type" value="Genomic_DNA"/>
</dbReference>